<dbReference type="Proteomes" id="UP000612893">
    <property type="component" value="Unassembled WGS sequence"/>
</dbReference>
<protein>
    <submittedName>
        <fullName evidence="1">Uncharacterized protein</fullName>
    </submittedName>
</protein>
<evidence type="ECO:0000313" key="1">
    <source>
        <dbReference type="EMBL" id="MBJ7597329.1"/>
    </source>
</evidence>
<organism evidence="1 2">
    <name type="scientific">Candidatus Nephthysia bennettiae</name>
    <dbReference type="NCBI Taxonomy" id="3127016"/>
    <lineage>
        <taxon>Bacteria</taxon>
        <taxon>Bacillati</taxon>
        <taxon>Candidatus Dormiibacterota</taxon>
        <taxon>Candidatus Dormibacteria</taxon>
        <taxon>Candidatus Dormibacterales</taxon>
        <taxon>Candidatus Dormibacteraceae</taxon>
        <taxon>Candidatus Nephthysia</taxon>
    </lineage>
</organism>
<name>A0A934K1U2_9BACT</name>
<accession>A0A934K1U2</accession>
<evidence type="ECO:0000313" key="2">
    <source>
        <dbReference type="Proteomes" id="UP000612893"/>
    </source>
</evidence>
<comment type="caution">
    <text evidence="1">The sequence shown here is derived from an EMBL/GenBank/DDBJ whole genome shotgun (WGS) entry which is preliminary data.</text>
</comment>
<dbReference type="AlphaFoldDB" id="A0A934K1U2"/>
<sequence length="46" mass="4971">MRAQKCAQCTSLIAGEAVIVNRGRYCSIDCSREATQAKNVPGHYLG</sequence>
<reference evidence="1" key="1">
    <citation type="submission" date="2020-10" db="EMBL/GenBank/DDBJ databases">
        <title>Ca. Dormibacterota MAGs.</title>
        <authorList>
            <person name="Montgomery K."/>
        </authorList>
    </citation>
    <scope>NUCLEOTIDE SEQUENCE [LARGE SCALE GENOMIC DNA]</scope>
    <source>
        <strain evidence="1">SC8812_S17_10</strain>
    </source>
</reference>
<dbReference type="EMBL" id="JAEKNR010000054">
    <property type="protein sequence ID" value="MBJ7597329.1"/>
    <property type="molecule type" value="Genomic_DNA"/>
</dbReference>
<keyword evidence="2" id="KW-1185">Reference proteome</keyword>
<gene>
    <name evidence="1" type="ORF">JF922_04480</name>
</gene>
<proteinExistence type="predicted"/>